<dbReference type="Proteomes" id="UP001164746">
    <property type="component" value="Chromosome 12"/>
</dbReference>
<gene>
    <name evidence="2" type="ORF">MAR_015064</name>
</gene>
<keyword evidence="1" id="KW-0472">Membrane</keyword>
<proteinExistence type="predicted"/>
<keyword evidence="1" id="KW-0812">Transmembrane</keyword>
<evidence type="ECO:0008006" key="4">
    <source>
        <dbReference type="Google" id="ProtNLM"/>
    </source>
</evidence>
<sequence length="127" mass="13684">MRPSLNAFSKVNSISPWQVVTTKGQHILTQFANANAGISTATREGRQKDTRQYKATKTESGWIIGVAVGVAIVVALTIIVIGLIFMRRRGIICRPTSKEIGAHLNATYGVANADVSFTLPVVSTNEN</sequence>
<evidence type="ECO:0000313" key="3">
    <source>
        <dbReference type="Proteomes" id="UP001164746"/>
    </source>
</evidence>
<accession>A0ABY7FGA9</accession>
<organism evidence="2 3">
    <name type="scientific">Mya arenaria</name>
    <name type="common">Soft-shell clam</name>
    <dbReference type="NCBI Taxonomy" id="6604"/>
    <lineage>
        <taxon>Eukaryota</taxon>
        <taxon>Metazoa</taxon>
        <taxon>Spiralia</taxon>
        <taxon>Lophotrochozoa</taxon>
        <taxon>Mollusca</taxon>
        <taxon>Bivalvia</taxon>
        <taxon>Autobranchia</taxon>
        <taxon>Heteroconchia</taxon>
        <taxon>Euheterodonta</taxon>
        <taxon>Imparidentia</taxon>
        <taxon>Neoheterodontei</taxon>
        <taxon>Myida</taxon>
        <taxon>Myoidea</taxon>
        <taxon>Myidae</taxon>
        <taxon>Mya</taxon>
    </lineage>
</organism>
<name>A0ABY7FGA9_MYAAR</name>
<reference evidence="2" key="1">
    <citation type="submission" date="2022-11" db="EMBL/GenBank/DDBJ databases">
        <title>Centuries of genome instability and evolution in soft-shell clam transmissible cancer (bioRxiv).</title>
        <authorList>
            <person name="Hart S.F.M."/>
            <person name="Yonemitsu M.A."/>
            <person name="Giersch R.M."/>
            <person name="Beal B.F."/>
            <person name="Arriagada G."/>
            <person name="Davis B.W."/>
            <person name="Ostrander E.A."/>
            <person name="Goff S.P."/>
            <person name="Metzger M.J."/>
        </authorList>
    </citation>
    <scope>NUCLEOTIDE SEQUENCE</scope>
    <source>
        <strain evidence="2">MELC-2E11</strain>
        <tissue evidence="2">Siphon/mantle</tissue>
    </source>
</reference>
<feature type="non-terminal residue" evidence="2">
    <location>
        <position position="1"/>
    </location>
</feature>
<keyword evidence="3" id="KW-1185">Reference proteome</keyword>
<evidence type="ECO:0000313" key="2">
    <source>
        <dbReference type="EMBL" id="WAR21090.1"/>
    </source>
</evidence>
<evidence type="ECO:0000256" key="1">
    <source>
        <dbReference type="SAM" id="Phobius"/>
    </source>
</evidence>
<feature type="transmembrane region" description="Helical" evidence="1">
    <location>
        <begin position="62"/>
        <end position="85"/>
    </location>
</feature>
<dbReference type="EMBL" id="CP111023">
    <property type="protein sequence ID" value="WAR21090.1"/>
    <property type="molecule type" value="Genomic_DNA"/>
</dbReference>
<protein>
    <recommendedName>
        <fullName evidence="4">Mid2 domain-containing protein</fullName>
    </recommendedName>
</protein>
<keyword evidence="1" id="KW-1133">Transmembrane helix</keyword>